<feature type="transmembrane region" description="Helical" evidence="10">
    <location>
        <begin position="962"/>
        <end position="979"/>
    </location>
</feature>
<evidence type="ECO:0000256" key="6">
    <source>
        <dbReference type="ARBA" id="ARBA00022824"/>
    </source>
</evidence>
<keyword evidence="3 10" id="KW-0813">Transport</keyword>
<evidence type="ECO:0000256" key="4">
    <source>
        <dbReference type="ARBA" id="ARBA00022692"/>
    </source>
</evidence>
<dbReference type="InterPro" id="IPR056824">
    <property type="entry name" value="PGAP1_TMD"/>
</dbReference>
<evidence type="ECO:0000256" key="10">
    <source>
        <dbReference type="RuleBase" id="RU365011"/>
    </source>
</evidence>
<evidence type="ECO:0000256" key="7">
    <source>
        <dbReference type="ARBA" id="ARBA00022927"/>
    </source>
</evidence>
<evidence type="ECO:0000256" key="8">
    <source>
        <dbReference type="ARBA" id="ARBA00022989"/>
    </source>
</evidence>
<comment type="similarity">
    <text evidence="2 10">Belongs to the GPI inositol-deacylase family.</text>
</comment>
<feature type="transmembrane region" description="Helical" evidence="10">
    <location>
        <begin position="794"/>
        <end position="821"/>
    </location>
</feature>
<name>A0ABR4NP85_9SACH</name>
<feature type="domain" description="GPI inositol-deacylase transmembrane" evidence="12">
    <location>
        <begin position="692"/>
        <end position="1002"/>
    </location>
</feature>
<feature type="transmembrane region" description="Helical" evidence="10">
    <location>
        <begin position="894"/>
        <end position="918"/>
    </location>
</feature>
<keyword evidence="7 10" id="KW-0653">Protein transport</keyword>
<evidence type="ECO:0000256" key="5">
    <source>
        <dbReference type="ARBA" id="ARBA00022801"/>
    </source>
</evidence>
<dbReference type="InterPro" id="IPR029058">
    <property type="entry name" value="AB_hydrolase_fold"/>
</dbReference>
<feature type="transmembrane region" description="Helical" evidence="10">
    <location>
        <begin position="689"/>
        <end position="711"/>
    </location>
</feature>
<keyword evidence="6 10" id="KW-0256">Endoplasmic reticulum</keyword>
<accession>A0ABR4NP85</accession>
<evidence type="ECO:0000259" key="12">
    <source>
        <dbReference type="Pfam" id="PF25140"/>
    </source>
</evidence>
<keyword evidence="14" id="KW-1185">Reference proteome</keyword>
<dbReference type="Proteomes" id="UP001623330">
    <property type="component" value="Unassembled WGS sequence"/>
</dbReference>
<comment type="function">
    <text evidence="10">Involved in inositol deacylation of GPI-anchored proteins which plays important roles in the quality control and ER-associated degradation of GPI-anchored proteins.</text>
</comment>
<dbReference type="EMBL" id="JBEVYD010000011">
    <property type="protein sequence ID" value="KAL3229811.1"/>
    <property type="molecule type" value="Genomic_DNA"/>
</dbReference>
<dbReference type="PANTHER" id="PTHR15495">
    <property type="entry name" value="NEGATIVE REGULATOR OF VESICLE FORMATION-RELATED"/>
    <property type="match status" value="1"/>
</dbReference>
<keyword evidence="4 10" id="KW-0812">Transmembrane</keyword>
<dbReference type="InterPro" id="IPR012908">
    <property type="entry name" value="PGAP1-ab_dom-like"/>
</dbReference>
<keyword evidence="9 10" id="KW-0472">Membrane</keyword>
<organism evidence="13 14">
    <name type="scientific">Nakaseomyces bracarensis</name>
    <dbReference type="NCBI Taxonomy" id="273131"/>
    <lineage>
        <taxon>Eukaryota</taxon>
        <taxon>Fungi</taxon>
        <taxon>Dikarya</taxon>
        <taxon>Ascomycota</taxon>
        <taxon>Saccharomycotina</taxon>
        <taxon>Saccharomycetes</taxon>
        <taxon>Saccharomycetales</taxon>
        <taxon>Saccharomycetaceae</taxon>
        <taxon>Nakaseomyces</taxon>
    </lineage>
</organism>
<feature type="transmembrane region" description="Helical" evidence="10">
    <location>
        <begin position="985"/>
        <end position="1004"/>
    </location>
</feature>
<evidence type="ECO:0000256" key="9">
    <source>
        <dbReference type="ARBA" id="ARBA00023136"/>
    </source>
</evidence>
<reference evidence="13 14" key="1">
    <citation type="submission" date="2024-05" db="EMBL/GenBank/DDBJ databases">
        <title>Long read based assembly of the Candida bracarensis genome reveals expanded adhesin content.</title>
        <authorList>
            <person name="Marcet-Houben M."/>
            <person name="Ksiezopolska E."/>
            <person name="Gabaldon T."/>
        </authorList>
    </citation>
    <scope>NUCLEOTIDE SEQUENCE [LARGE SCALE GENOMIC DNA]</scope>
    <source>
        <strain evidence="13 14">CBM6</strain>
    </source>
</reference>
<dbReference type="Pfam" id="PF07819">
    <property type="entry name" value="PGAP1"/>
    <property type="match status" value="1"/>
</dbReference>
<dbReference type="EC" id="3.1.-.-" evidence="10"/>
<feature type="transmembrane region" description="Helical" evidence="10">
    <location>
        <begin position="71"/>
        <end position="91"/>
    </location>
</feature>
<dbReference type="Gene3D" id="3.40.50.1820">
    <property type="entry name" value="alpha/beta hydrolase"/>
    <property type="match status" value="1"/>
</dbReference>
<keyword evidence="8 10" id="KW-1133">Transmembrane helix</keyword>
<dbReference type="SUPFAM" id="SSF53474">
    <property type="entry name" value="alpha/beta-Hydrolases"/>
    <property type="match status" value="1"/>
</dbReference>
<dbReference type="InterPro" id="IPR039529">
    <property type="entry name" value="PGAP1/BST1"/>
</dbReference>
<feature type="domain" description="GPI inositol-deacylase PGAP1-like alpha/beta" evidence="11">
    <location>
        <begin position="147"/>
        <end position="382"/>
    </location>
</feature>
<evidence type="ECO:0000313" key="13">
    <source>
        <dbReference type="EMBL" id="KAL3229811.1"/>
    </source>
</evidence>
<evidence type="ECO:0000256" key="3">
    <source>
        <dbReference type="ARBA" id="ARBA00022448"/>
    </source>
</evidence>
<evidence type="ECO:0000259" key="11">
    <source>
        <dbReference type="Pfam" id="PF07819"/>
    </source>
</evidence>
<evidence type="ECO:0000256" key="2">
    <source>
        <dbReference type="ARBA" id="ARBA00006931"/>
    </source>
</evidence>
<sequence>MSIRKIFAGLSRKLHALPTNINNRTNLPNKSDDDDINNKTFIDKNLIDEQWHNDFDSFENKYKRNRIYKRASILGLILFVVLALITAYWPLSGVDLPKCQSIYMYPSYAKVESFDERYTPLAKKYHLFLYREQDLDKNPIENEKISLNGVPVLFIPGNAGSYRQVRSIASACSELYFKNSEELKNKDSQNLDFFAADFNEDFTAFHGGTMLDQAEYLNDAIRYILSLYDNPNNIQGSAKPRSVIILAHSMGGIVARVMPTLKNHIQGSVHSYITLSSPHAAAPVTFDGDILQLYKQANKFWRTQINDKESFISKNVSLISITGGIQDTILPADYAAIEDIIPYTNGFTTHTNTIQEVWTPIDHLAIVWCRQLRKVIAKYLLESVDKFSESKIKSLNERINLASHLFLSGFEDFDTPLLPYETTESHELTDTTIFQDFQDKDILKITNENYPSDINHIIKVDQFSDKVLSIFTNIQKPLLYGCDYDTTNGSKYICQNIDYMLNKIPKKFSTDEETDTEYNRLLELNISKLKKYDIISFKFPELDPSFKCVFYATVKNIQKEKINIHPWTFLFKSLKLKTNPGNIVTTWNFPHLWDSIIAYKIRVNTEAEKLDFSPLMRQSLHEPFETKWHINILDTVSSINFHNIAPYIPLNKTVSRPLMISIITPVEENFELRMDIDWIMSLKLLYIRYRLAIASLPIAVISLVLALQFFLYNKYTVFISFDSALAHLISKYIKPLLTFILVLSPIVNIERVQQILFVIDPAHLNKPYMDNNKDIVNNFFVLGLRSAWLSSLGIFFSLMAVGLVSLLYFTTSVLLKLFVLITNKFLSTNNIKTNTRSIITKWRLISISLLLLSITIYIPYQMAFIIALVIQVINCIKSSMIQKKSLKYANLTNFNNSILILFIFIAIINAPIIIVFIHNVAIHWETTFRSQHNCMAIIPILLLVNNNSLMRMPNISDNKRDNIITVILFIYLSIFSLLYGVRNLYWLHHGVNIISLWLFYLTIFSKGR</sequence>
<keyword evidence="5 10" id="KW-0378">Hydrolase</keyword>
<protein>
    <recommendedName>
        <fullName evidence="10">GPI inositol-deacylase</fullName>
        <ecNumber evidence="10">3.1.-.-</ecNumber>
    </recommendedName>
</protein>
<evidence type="ECO:0000256" key="1">
    <source>
        <dbReference type="ARBA" id="ARBA00004477"/>
    </source>
</evidence>
<dbReference type="Pfam" id="PF25140">
    <property type="entry name" value="PGAP1_TMD"/>
    <property type="match status" value="1"/>
</dbReference>
<gene>
    <name evidence="13" type="ORF">RNJ44_01947</name>
</gene>
<comment type="subcellular location">
    <subcellularLocation>
        <location evidence="1">Endoplasmic reticulum membrane</location>
        <topology evidence="1">Multi-pass membrane protein</topology>
    </subcellularLocation>
</comment>
<comment type="caution">
    <text evidence="13">The sequence shown here is derived from an EMBL/GenBank/DDBJ whole genome shotgun (WGS) entry which is preliminary data.</text>
</comment>
<evidence type="ECO:0000313" key="14">
    <source>
        <dbReference type="Proteomes" id="UP001623330"/>
    </source>
</evidence>
<proteinExistence type="inferred from homology"/>
<dbReference type="PANTHER" id="PTHR15495:SF7">
    <property type="entry name" value="GPI INOSITOL-DEACYLASE"/>
    <property type="match status" value="1"/>
</dbReference>